<keyword evidence="4" id="KW-0249">Electron transport</keyword>
<name>A0A1H4CUP0_9BACT</name>
<feature type="chain" id="PRO_5011530324" evidence="8">
    <location>
        <begin position="21"/>
        <end position="138"/>
    </location>
</feature>
<feature type="binding site" description="covalent" evidence="6">
    <location>
        <position position="70"/>
    </location>
    <ligand>
        <name>heme c</name>
        <dbReference type="ChEBI" id="CHEBI:61717"/>
    </ligand>
</feature>
<evidence type="ECO:0000256" key="1">
    <source>
        <dbReference type="ARBA" id="ARBA00022448"/>
    </source>
</evidence>
<accession>A0A1H4CUP0</accession>
<comment type="PTM">
    <text evidence="6">Binds 1 heme c group covalently per subunit.</text>
</comment>
<dbReference type="GO" id="GO:0005506">
    <property type="term" value="F:iron ion binding"/>
    <property type="evidence" value="ECO:0007669"/>
    <property type="project" value="InterPro"/>
</dbReference>
<dbReference type="Pfam" id="PF00034">
    <property type="entry name" value="Cytochrom_C"/>
    <property type="match status" value="1"/>
</dbReference>
<feature type="region of interest" description="Disordered" evidence="7">
    <location>
        <begin position="25"/>
        <end position="60"/>
    </location>
</feature>
<keyword evidence="2 6" id="KW-0349">Heme</keyword>
<keyword evidence="1" id="KW-0813">Transport</keyword>
<reference evidence="11" key="1">
    <citation type="submission" date="2016-10" db="EMBL/GenBank/DDBJ databases">
        <authorList>
            <person name="Varghese N."/>
            <person name="Submissions S."/>
        </authorList>
    </citation>
    <scope>NUCLEOTIDE SEQUENCE [LARGE SCALE GENOMIC DNA]</scope>
    <source>
        <strain evidence="11">DSM 23920</strain>
    </source>
</reference>
<dbReference type="SUPFAM" id="SSF46626">
    <property type="entry name" value="Cytochrome c"/>
    <property type="match status" value="1"/>
</dbReference>
<feature type="binding site" description="covalent" evidence="6">
    <location>
        <position position="66"/>
    </location>
    <ligand>
        <name>heme c</name>
        <dbReference type="ChEBI" id="CHEBI:61717"/>
    </ligand>
</feature>
<dbReference type="OrthoDB" id="9814063at2"/>
<dbReference type="AlphaFoldDB" id="A0A1H4CUP0"/>
<evidence type="ECO:0000313" key="11">
    <source>
        <dbReference type="Proteomes" id="UP000199656"/>
    </source>
</evidence>
<dbReference type="Gene3D" id="1.10.760.10">
    <property type="entry name" value="Cytochrome c-like domain"/>
    <property type="match status" value="1"/>
</dbReference>
<evidence type="ECO:0000256" key="5">
    <source>
        <dbReference type="ARBA" id="ARBA00023004"/>
    </source>
</evidence>
<dbReference type="RefSeq" id="WP_089762568.1">
    <property type="nucleotide sequence ID" value="NZ_BKAT01000017.1"/>
</dbReference>
<keyword evidence="5 6" id="KW-0408">Iron</keyword>
<keyword evidence="11" id="KW-1185">Reference proteome</keyword>
<feature type="binding site" description="covalent" evidence="6">
    <location>
        <position position="115"/>
    </location>
    <ligand>
        <name>heme c</name>
        <dbReference type="ChEBI" id="CHEBI:61717"/>
    </ligand>
</feature>
<dbReference type="InterPro" id="IPR036909">
    <property type="entry name" value="Cyt_c-like_dom_sf"/>
</dbReference>
<sequence>MRKRYLAPLVLSAVFFAACGGETKQEEKKVENAQETPAADNSMVSGSSEAKTEESKGEKLMAASDCQTCHKVEMKVVGPALKDIAAKYPNTPENVDKLADKVIKGGSGNWGEVAMLPHPNVSKDDAKEMVTYILSLKK</sequence>
<feature type="signal peptide" evidence="8">
    <location>
        <begin position="1"/>
        <end position="20"/>
    </location>
</feature>
<keyword evidence="3 6" id="KW-0479">Metal-binding</keyword>
<feature type="domain" description="Cytochrome c" evidence="9">
    <location>
        <begin position="52"/>
        <end position="137"/>
    </location>
</feature>
<evidence type="ECO:0000256" key="4">
    <source>
        <dbReference type="ARBA" id="ARBA00022982"/>
    </source>
</evidence>
<feature type="compositionally biased region" description="Basic and acidic residues" evidence="7">
    <location>
        <begin position="50"/>
        <end position="59"/>
    </location>
</feature>
<evidence type="ECO:0000256" key="8">
    <source>
        <dbReference type="SAM" id="SignalP"/>
    </source>
</evidence>
<dbReference type="GO" id="GO:0020037">
    <property type="term" value="F:heme binding"/>
    <property type="evidence" value="ECO:0007669"/>
    <property type="project" value="InterPro"/>
</dbReference>
<evidence type="ECO:0000259" key="9">
    <source>
        <dbReference type="PROSITE" id="PS51007"/>
    </source>
</evidence>
<dbReference type="EMBL" id="FNRL01000011">
    <property type="protein sequence ID" value="SEA64091.1"/>
    <property type="molecule type" value="Genomic_DNA"/>
</dbReference>
<evidence type="ECO:0000256" key="6">
    <source>
        <dbReference type="PIRSR" id="PIRSR602324-1"/>
    </source>
</evidence>
<dbReference type="PRINTS" id="PR00606">
    <property type="entry name" value="CYTCHROMECID"/>
</dbReference>
<evidence type="ECO:0000313" key="10">
    <source>
        <dbReference type="EMBL" id="SEA64091.1"/>
    </source>
</evidence>
<dbReference type="PROSITE" id="PS51007">
    <property type="entry name" value="CYTC"/>
    <property type="match status" value="1"/>
</dbReference>
<gene>
    <name evidence="10" type="ORF">SAMN05660909_02821</name>
</gene>
<dbReference type="PROSITE" id="PS51257">
    <property type="entry name" value="PROKAR_LIPOPROTEIN"/>
    <property type="match status" value="1"/>
</dbReference>
<protein>
    <submittedName>
        <fullName evidence="10">Cytochrome c</fullName>
    </submittedName>
</protein>
<dbReference type="InterPro" id="IPR002324">
    <property type="entry name" value="Cyt_c_ID"/>
</dbReference>
<evidence type="ECO:0000256" key="7">
    <source>
        <dbReference type="SAM" id="MobiDB-lite"/>
    </source>
</evidence>
<keyword evidence="8" id="KW-0732">Signal</keyword>
<dbReference type="STRING" id="408074.SAMN05660909_02821"/>
<dbReference type="Proteomes" id="UP000199656">
    <property type="component" value="Unassembled WGS sequence"/>
</dbReference>
<dbReference type="InterPro" id="IPR009056">
    <property type="entry name" value="Cyt_c-like_dom"/>
</dbReference>
<evidence type="ECO:0000256" key="3">
    <source>
        <dbReference type="ARBA" id="ARBA00022723"/>
    </source>
</evidence>
<organism evidence="10 11">
    <name type="scientific">Chitinophaga terrae</name>
    <name type="common">ex Kim and Jung 2007</name>
    <dbReference type="NCBI Taxonomy" id="408074"/>
    <lineage>
        <taxon>Bacteria</taxon>
        <taxon>Pseudomonadati</taxon>
        <taxon>Bacteroidota</taxon>
        <taxon>Chitinophagia</taxon>
        <taxon>Chitinophagales</taxon>
        <taxon>Chitinophagaceae</taxon>
        <taxon>Chitinophaga</taxon>
    </lineage>
</organism>
<proteinExistence type="predicted"/>
<dbReference type="GO" id="GO:0009055">
    <property type="term" value="F:electron transfer activity"/>
    <property type="evidence" value="ECO:0007669"/>
    <property type="project" value="InterPro"/>
</dbReference>
<evidence type="ECO:0000256" key="2">
    <source>
        <dbReference type="ARBA" id="ARBA00022617"/>
    </source>
</evidence>